<evidence type="ECO:0000313" key="1">
    <source>
        <dbReference type="EMBL" id="PKC69129.1"/>
    </source>
</evidence>
<dbReference type="OrthoDB" id="10296158at2759"/>
<sequence length="161" mass="18592">MSVSDTAALCQEQANSIARSELDLLRQRNAELEAKLEIDRKKIDKLEAELEAEREEKRISASEEIDKVKKKNADLFENFDLKRKVANFRKKQELKNTTPDGQMPAQERYVGIWGMNEVIVKDKEFTECGKCPQCDERIRTVRVKEIIKKKLGNGTKALFSF</sequence>
<comment type="caution">
    <text evidence="1">The sequence shown here is derived from an EMBL/GenBank/DDBJ whole genome shotgun (WGS) entry which is preliminary data.</text>
</comment>
<dbReference type="AlphaFoldDB" id="A0A2I1EMI7"/>
<gene>
    <name evidence="1" type="ORF">RhiirA1_533689</name>
</gene>
<dbReference type="EMBL" id="LLXH01000293">
    <property type="protein sequence ID" value="PKC69129.1"/>
    <property type="molecule type" value="Genomic_DNA"/>
</dbReference>
<proteinExistence type="predicted"/>
<reference evidence="1 2" key="2">
    <citation type="submission" date="2017-10" db="EMBL/GenBank/DDBJ databases">
        <title>Genome analyses suggest a sexual origin of heterokaryosis in a supposedly ancient asexual fungus.</title>
        <authorList>
            <person name="Corradi N."/>
            <person name="Sedzielewska K."/>
            <person name="Noel J."/>
            <person name="Charron P."/>
            <person name="Farinelli L."/>
            <person name="Marton T."/>
            <person name="Kruger M."/>
            <person name="Pelin A."/>
            <person name="Brachmann A."/>
            <person name="Corradi N."/>
        </authorList>
    </citation>
    <scope>NUCLEOTIDE SEQUENCE [LARGE SCALE GENOMIC DNA]</scope>
    <source>
        <strain evidence="1 2">A1</strain>
    </source>
</reference>
<dbReference type="Proteomes" id="UP000232688">
    <property type="component" value="Unassembled WGS sequence"/>
</dbReference>
<evidence type="ECO:0000313" key="2">
    <source>
        <dbReference type="Proteomes" id="UP000232688"/>
    </source>
</evidence>
<dbReference type="VEuPathDB" id="FungiDB:RhiirA1_533689"/>
<reference evidence="1 2" key="1">
    <citation type="submission" date="2017-10" db="EMBL/GenBank/DDBJ databases">
        <title>Extensive intraspecific genome diversity in a model arbuscular mycorrhizal fungus.</title>
        <authorList>
            <person name="Chen E.C.H."/>
            <person name="Morin E."/>
            <person name="Baudet D."/>
            <person name="Noel J."/>
            <person name="Ndikumana S."/>
            <person name="Charron P."/>
            <person name="St-Onge C."/>
            <person name="Giorgi J."/>
            <person name="Grigoriev I.V."/>
            <person name="Roux C."/>
            <person name="Martin F.M."/>
            <person name="Corradi N."/>
        </authorList>
    </citation>
    <scope>NUCLEOTIDE SEQUENCE [LARGE SCALE GENOMIC DNA]</scope>
    <source>
        <strain evidence="1 2">A1</strain>
    </source>
</reference>
<dbReference type="VEuPathDB" id="FungiDB:RhiirFUN_007032"/>
<protein>
    <submittedName>
        <fullName evidence="1">Uncharacterized protein</fullName>
    </submittedName>
</protein>
<organism evidence="1 2">
    <name type="scientific">Rhizophagus irregularis</name>
    <dbReference type="NCBI Taxonomy" id="588596"/>
    <lineage>
        <taxon>Eukaryota</taxon>
        <taxon>Fungi</taxon>
        <taxon>Fungi incertae sedis</taxon>
        <taxon>Mucoromycota</taxon>
        <taxon>Glomeromycotina</taxon>
        <taxon>Glomeromycetes</taxon>
        <taxon>Glomerales</taxon>
        <taxon>Glomeraceae</taxon>
        <taxon>Rhizophagus</taxon>
    </lineage>
</organism>
<accession>A0A2I1EMI7</accession>
<name>A0A2I1EMI7_9GLOM</name>